<evidence type="ECO:0000313" key="12">
    <source>
        <dbReference type="EMBL" id="RBO82353.1"/>
    </source>
</evidence>
<dbReference type="SUPFAM" id="SSF54523">
    <property type="entry name" value="Pili subunits"/>
    <property type="match status" value="1"/>
</dbReference>
<dbReference type="EMBL" id="QNRF01000006">
    <property type="protein sequence ID" value="RBO82353.1"/>
    <property type="molecule type" value="Genomic_DNA"/>
</dbReference>
<dbReference type="InterPro" id="IPR022346">
    <property type="entry name" value="T2SS_GspH"/>
</dbReference>
<dbReference type="InterPro" id="IPR012902">
    <property type="entry name" value="N_methyl_site"/>
</dbReference>
<feature type="domain" description="General secretion pathway GspH" evidence="11">
    <location>
        <begin position="49"/>
        <end position="155"/>
    </location>
</feature>
<evidence type="ECO:0000256" key="6">
    <source>
        <dbReference type="ARBA" id="ARBA00022692"/>
    </source>
</evidence>
<keyword evidence="7" id="KW-1133">Transmembrane helix</keyword>
<sequence length="175" mass="19097">MTQQCGYSLLELLCVLAILSLLAHLGSSHFLSVNQDLDDQRTLKTEVAGLANGLTQARQLAVASGRLSYLCGGIRHCTGDWSDGFRVYQHTESGETEKTFASMPFASGLLVAWRGFPAQKTQIEYRLNGLSGYQNGTFVFCLGRWKMALVLNQSGRFYVSSLQSQSASLSVGDCV</sequence>
<evidence type="ECO:0000256" key="4">
    <source>
        <dbReference type="ARBA" id="ARBA00022481"/>
    </source>
</evidence>
<reference evidence="12 13" key="1">
    <citation type="submission" date="2018-06" db="EMBL/GenBank/DDBJ databases">
        <title>Genomic Encyclopedia of Type Strains, Phase III (KMG-III): the genomes of soil and plant-associated and newly described type strains.</title>
        <authorList>
            <person name="Whitman W."/>
        </authorList>
    </citation>
    <scope>NUCLEOTIDE SEQUENCE [LARGE SCALE GENOMIC DNA]</scope>
    <source>
        <strain evidence="12 13">CECT 7732</strain>
    </source>
</reference>
<dbReference type="Pfam" id="PF07963">
    <property type="entry name" value="N_methyl"/>
    <property type="match status" value="1"/>
</dbReference>
<keyword evidence="6" id="KW-0812">Transmembrane</keyword>
<dbReference type="InterPro" id="IPR045584">
    <property type="entry name" value="Pilin-like"/>
</dbReference>
<comment type="subcellular location">
    <subcellularLocation>
        <location evidence="1">Cell inner membrane</location>
        <topology evidence="1">Single-pass membrane protein</topology>
    </subcellularLocation>
</comment>
<evidence type="ECO:0000256" key="3">
    <source>
        <dbReference type="ARBA" id="ARBA00022475"/>
    </source>
</evidence>
<comment type="caution">
    <text evidence="12">The sequence shown here is derived from an EMBL/GenBank/DDBJ whole genome shotgun (WGS) entry which is preliminary data.</text>
</comment>
<keyword evidence="8" id="KW-0472">Membrane</keyword>
<evidence type="ECO:0000256" key="8">
    <source>
        <dbReference type="ARBA" id="ARBA00023136"/>
    </source>
</evidence>
<organism evidence="12 13">
    <name type="scientific">Marinomonas aquiplantarum</name>
    <dbReference type="NCBI Taxonomy" id="491951"/>
    <lineage>
        <taxon>Bacteria</taxon>
        <taxon>Pseudomonadati</taxon>
        <taxon>Pseudomonadota</taxon>
        <taxon>Gammaproteobacteria</taxon>
        <taxon>Oceanospirillales</taxon>
        <taxon>Oceanospirillaceae</taxon>
        <taxon>Marinomonas</taxon>
    </lineage>
</organism>
<keyword evidence="3" id="KW-1003">Cell membrane</keyword>
<evidence type="ECO:0000256" key="5">
    <source>
        <dbReference type="ARBA" id="ARBA00022519"/>
    </source>
</evidence>
<evidence type="ECO:0000256" key="7">
    <source>
        <dbReference type="ARBA" id="ARBA00022989"/>
    </source>
</evidence>
<dbReference type="Pfam" id="PF12019">
    <property type="entry name" value="GspH"/>
    <property type="match status" value="1"/>
</dbReference>
<dbReference type="GO" id="GO:0015628">
    <property type="term" value="P:protein secretion by the type II secretion system"/>
    <property type="evidence" value="ECO:0007669"/>
    <property type="project" value="InterPro"/>
</dbReference>
<evidence type="ECO:0000259" key="11">
    <source>
        <dbReference type="Pfam" id="PF12019"/>
    </source>
</evidence>
<gene>
    <name evidence="12" type="ORF">DFP76_106181</name>
</gene>
<evidence type="ECO:0000256" key="2">
    <source>
        <dbReference type="ARBA" id="ARBA00021549"/>
    </source>
</evidence>
<keyword evidence="5" id="KW-0997">Cell inner membrane</keyword>
<name>A0A366CX15_9GAMM</name>
<keyword evidence="4" id="KW-0488">Methylation</keyword>
<dbReference type="Proteomes" id="UP000252086">
    <property type="component" value="Unassembled WGS sequence"/>
</dbReference>
<protein>
    <recommendedName>
        <fullName evidence="2">Type II secretion system protein H</fullName>
    </recommendedName>
    <alternativeName>
        <fullName evidence="10">General secretion pathway protein H</fullName>
    </alternativeName>
</protein>
<comment type="similarity">
    <text evidence="9">Belongs to the GSP H family.</text>
</comment>
<evidence type="ECO:0000313" key="13">
    <source>
        <dbReference type="Proteomes" id="UP000252086"/>
    </source>
</evidence>
<proteinExistence type="inferred from homology"/>
<keyword evidence="13" id="KW-1185">Reference proteome</keyword>
<dbReference type="NCBIfam" id="TIGR02532">
    <property type="entry name" value="IV_pilin_GFxxxE"/>
    <property type="match status" value="1"/>
</dbReference>
<dbReference type="Gene3D" id="3.55.40.10">
    <property type="entry name" value="minor pseudopilin epsh domain"/>
    <property type="match status" value="1"/>
</dbReference>
<evidence type="ECO:0000256" key="9">
    <source>
        <dbReference type="ARBA" id="ARBA00025772"/>
    </source>
</evidence>
<dbReference type="RefSeq" id="WP_113875016.1">
    <property type="nucleotide sequence ID" value="NZ_QNRF01000006.1"/>
</dbReference>
<evidence type="ECO:0000256" key="1">
    <source>
        <dbReference type="ARBA" id="ARBA00004377"/>
    </source>
</evidence>
<accession>A0A366CX15</accession>
<dbReference type="AlphaFoldDB" id="A0A366CX15"/>
<dbReference type="GO" id="GO:0015627">
    <property type="term" value="C:type II protein secretion system complex"/>
    <property type="evidence" value="ECO:0007669"/>
    <property type="project" value="InterPro"/>
</dbReference>
<evidence type="ECO:0000256" key="10">
    <source>
        <dbReference type="ARBA" id="ARBA00030775"/>
    </source>
</evidence>
<dbReference type="OrthoDB" id="6078078at2"/>
<dbReference type="GO" id="GO:0005886">
    <property type="term" value="C:plasma membrane"/>
    <property type="evidence" value="ECO:0007669"/>
    <property type="project" value="UniProtKB-SubCell"/>
</dbReference>